<dbReference type="Proteomes" id="UP000593561">
    <property type="component" value="Unassembled WGS sequence"/>
</dbReference>
<keyword evidence="2" id="KW-1185">Reference proteome</keyword>
<sequence>MTSQKRNGWPFFRIFRRMTLSGGPYGCFQMRSCIDVVILIGSHYLEFGELLVMLH</sequence>
<dbReference type="EMBL" id="JABFAC010237742">
    <property type="protein sequence ID" value="MBA0634340.1"/>
    <property type="molecule type" value="Genomic_DNA"/>
</dbReference>
<reference evidence="1 2" key="1">
    <citation type="journal article" date="2019" name="Genome Biol. Evol.">
        <title>Insights into the evolution of the New World diploid cottons (Gossypium, subgenus Houzingenia) based on genome sequencing.</title>
        <authorList>
            <person name="Grover C.E."/>
            <person name="Arick M.A. 2nd"/>
            <person name="Thrash A."/>
            <person name="Conover J.L."/>
            <person name="Sanders W.S."/>
            <person name="Peterson D.G."/>
            <person name="Frelichowski J.E."/>
            <person name="Scheffler J.A."/>
            <person name="Scheffler B.E."/>
            <person name="Wendel J.F."/>
        </authorList>
    </citation>
    <scope>NUCLEOTIDE SEQUENCE [LARGE SCALE GENOMIC DNA]</scope>
    <source>
        <strain evidence="1">27</strain>
        <tissue evidence="1">Leaf</tissue>
    </source>
</reference>
<proteinExistence type="predicted"/>
<evidence type="ECO:0000313" key="2">
    <source>
        <dbReference type="Proteomes" id="UP000593561"/>
    </source>
</evidence>
<accession>A0A7J8T8J4</accession>
<protein>
    <submittedName>
        <fullName evidence="1">Uncharacterized protein</fullName>
    </submittedName>
</protein>
<gene>
    <name evidence="1" type="ORF">Godav_024881</name>
</gene>
<dbReference type="AlphaFoldDB" id="A0A7J8T8J4"/>
<comment type="caution">
    <text evidence="1">The sequence shown here is derived from an EMBL/GenBank/DDBJ whole genome shotgun (WGS) entry which is preliminary data.</text>
</comment>
<organism evidence="1 2">
    <name type="scientific">Gossypium davidsonii</name>
    <name type="common">Davidson's cotton</name>
    <name type="synonym">Gossypium klotzschianum subsp. davidsonii</name>
    <dbReference type="NCBI Taxonomy" id="34287"/>
    <lineage>
        <taxon>Eukaryota</taxon>
        <taxon>Viridiplantae</taxon>
        <taxon>Streptophyta</taxon>
        <taxon>Embryophyta</taxon>
        <taxon>Tracheophyta</taxon>
        <taxon>Spermatophyta</taxon>
        <taxon>Magnoliopsida</taxon>
        <taxon>eudicotyledons</taxon>
        <taxon>Gunneridae</taxon>
        <taxon>Pentapetalae</taxon>
        <taxon>rosids</taxon>
        <taxon>malvids</taxon>
        <taxon>Malvales</taxon>
        <taxon>Malvaceae</taxon>
        <taxon>Malvoideae</taxon>
        <taxon>Gossypium</taxon>
    </lineage>
</organism>
<name>A0A7J8T8J4_GOSDV</name>
<evidence type="ECO:0000313" key="1">
    <source>
        <dbReference type="EMBL" id="MBA0634340.1"/>
    </source>
</evidence>